<dbReference type="SUPFAM" id="SSF57567">
    <property type="entry name" value="Serine protease inhibitors"/>
    <property type="match status" value="1"/>
</dbReference>
<protein>
    <recommendedName>
        <fullName evidence="8">VWFD domain-containing protein</fullName>
    </recommendedName>
</protein>
<evidence type="ECO:0000259" key="5">
    <source>
        <dbReference type="PROSITE" id="PS51233"/>
    </source>
</evidence>
<dbReference type="SMART" id="SM00216">
    <property type="entry name" value="VWD"/>
    <property type="match status" value="1"/>
</dbReference>
<dbReference type="PANTHER" id="PTHR11339">
    <property type="entry name" value="EXTRACELLULAR MATRIX GLYCOPROTEIN RELATED"/>
    <property type="match status" value="1"/>
</dbReference>
<evidence type="ECO:0000313" key="6">
    <source>
        <dbReference type="Ensembl" id="ENSCINP00000008116.3"/>
    </source>
</evidence>
<reference evidence="7" key="1">
    <citation type="journal article" date="2002" name="Science">
        <title>The draft genome of Ciona intestinalis: insights into chordate and vertebrate origins.</title>
        <authorList>
            <person name="Dehal P."/>
            <person name="Satou Y."/>
            <person name="Campbell R.K."/>
            <person name="Chapman J."/>
            <person name="Degnan B."/>
            <person name="De Tomaso A."/>
            <person name="Davidson B."/>
            <person name="Di Gregorio A."/>
            <person name="Gelpke M."/>
            <person name="Goodstein D.M."/>
            <person name="Harafuji N."/>
            <person name="Hastings K.E."/>
            <person name="Ho I."/>
            <person name="Hotta K."/>
            <person name="Huang W."/>
            <person name="Kawashima T."/>
            <person name="Lemaire P."/>
            <person name="Martinez D."/>
            <person name="Meinertzhagen I.A."/>
            <person name="Necula S."/>
            <person name="Nonaka M."/>
            <person name="Putnam N."/>
            <person name="Rash S."/>
            <person name="Saiga H."/>
            <person name="Satake M."/>
            <person name="Terry A."/>
            <person name="Yamada L."/>
            <person name="Wang H.G."/>
            <person name="Awazu S."/>
            <person name="Azumi K."/>
            <person name="Boore J."/>
            <person name="Branno M."/>
            <person name="Chin-Bow S."/>
            <person name="DeSantis R."/>
            <person name="Doyle S."/>
            <person name="Francino P."/>
            <person name="Keys D.N."/>
            <person name="Haga S."/>
            <person name="Hayashi H."/>
            <person name="Hino K."/>
            <person name="Imai K.S."/>
            <person name="Inaba K."/>
            <person name="Kano S."/>
            <person name="Kobayashi K."/>
            <person name="Kobayashi M."/>
            <person name="Lee B.I."/>
            <person name="Makabe K.W."/>
            <person name="Manohar C."/>
            <person name="Matassi G."/>
            <person name="Medina M."/>
            <person name="Mochizuki Y."/>
            <person name="Mount S."/>
            <person name="Morishita T."/>
            <person name="Miura S."/>
            <person name="Nakayama A."/>
            <person name="Nishizaka S."/>
            <person name="Nomoto H."/>
            <person name="Ohta F."/>
            <person name="Oishi K."/>
            <person name="Rigoutsos I."/>
            <person name="Sano M."/>
            <person name="Sasaki A."/>
            <person name="Sasakura Y."/>
            <person name="Shoguchi E."/>
            <person name="Shin-i T."/>
            <person name="Spagnuolo A."/>
            <person name="Stainier D."/>
            <person name="Suzuki M.M."/>
            <person name="Tassy O."/>
            <person name="Takatori N."/>
            <person name="Tokuoka M."/>
            <person name="Yagi K."/>
            <person name="Yoshizaki F."/>
            <person name="Wada S."/>
            <person name="Zhang C."/>
            <person name="Hyatt P.D."/>
            <person name="Larimer F."/>
            <person name="Detter C."/>
            <person name="Doggett N."/>
            <person name="Glavina T."/>
            <person name="Hawkins T."/>
            <person name="Richardson P."/>
            <person name="Lucas S."/>
            <person name="Kohara Y."/>
            <person name="Levine M."/>
            <person name="Satoh N."/>
            <person name="Rokhsar D.S."/>
        </authorList>
    </citation>
    <scope>NUCLEOTIDE SEQUENCE [LARGE SCALE GENOMIC DNA]</scope>
</reference>
<feature type="domain" description="CTCK" evidence="4">
    <location>
        <begin position="721"/>
        <end position="813"/>
    </location>
</feature>
<dbReference type="InterPro" id="IPR001846">
    <property type="entry name" value="VWF_type-D"/>
</dbReference>
<evidence type="ECO:0000259" key="4">
    <source>
        <dbReference type="PROSITE" id="PS01225"/>
    </source>
</evidence>
<name>F7A568_CIOIN</name>
<reference evidence="6" key="3">
    <citation type="submission" date="2025-08" db="UniProtKB">
        <authorList>
            <consortium name="Ensembl"/>
        </authorList>
    </citation>
    <scope>IDENTIFICATION</scope>
</reference>
<dbReference type="Proteomes" id="UP000008144">
    <property type="component" value="Chromosome 12"/>
</dbReference>
<dbReference type="Ensembl" id="ENSCINT00000008116.3">
    <property type="protein sequence ID" value="ENSCINP00000008116.3"/>
    <property type="gene ID" value="ENSCING00000003933.3"/>
</dbReference>
<dbReference type="AlphaFoldDB" id="F7A568"/>
<reference evidence="6" key="4">
    <citation type="submission" date="2025-09" db="UniProtKB">
        <authorList>
            <consortium name="Ensembl"/>
        </authorList>
    </citation>
    <scope>IDENTIFICATION</scope>
</reference>
<keyword evidence="2" id="KW-0325">Glycoprotein</keyword>
<dbReference type="PROSITE" id="PS01225">
    <property type="entry name" value="CTCK_2"/>
    <property type="match status" value="1"/>
</dbReference>
<dbReference type="PANTHER" id="PTHR11339:SF402">
    <property type="entry name" value="VWFD DOMAIN-CONTAINING PROTEIN"/>
    <property type="match status" value="1"/>
</dbReference>
<dbReference type="OMA" id="CINCENR"/>
<dbReference type="STRING" id="7719.ENSCINP00000008116"/>
<evidence type="ECO:0000256" key="3">
    <source>
        <dbReference type="PROSITE-ProRule" id="PRU00039"/>
    </source>
</evidence>
<dbReference type="InParanoid" id="F7A568"/>
<accession>F7A568</accession>
<dbReference type="GeneTree" id="ENSGT00940000169774"/>
<evidence type="ECO:0000313" key="7">
    <source>
        <dbReference type="Proteomes" id="UP000008144"/>
    </source>
</evidence>
<dbReference type="InterPro" id="IPR036084">
    <property type="entry name" value="Ser_inhib-like_sf"/>
</dbReference>
<evidence type="ECO:0000256" key="2">
    <source>
        <dbReference type="ARBA" id="ARBA00023180"/>
    </source>
</evidence>
<dbReference type="InterPro" id="IPR006207">
    <property type="entry name" value="Cys_knot_C"/>
</dbReference>
<reference evidence="6" key="2">
    <citation type="journal article" date="2008" name="Genome Biol.">
        <title>Improved genome assembly and evidence-based global gene model set for the chordate Ciona intestinalis: new insight into intron and operon populations.</title>
        <authorList>
            <person name="Satou Y."/>
            <person name="Mineta K."/>
            <person name="Ogasawara M."/>
            <person name="Sasakura Y."/>
            <person name="Shoguchi E."/>
            <person name="Ueno K."/>
            <person name="Yamada L."/>
            <person name="Matsumoto J."/>
            <person name="Wasserscheid J."/>
            <person name="Dewar K."/>
            <person name="Wiley G.B."/>
            <person name="Macmil S.L."/>
            <person name="Roe B.A."/>
            <person name="Zeller R.W."/>
            <person name="Hastings K.E."/>
            <person name="Lemaire P."/>
            <person name="Lindquist E."/>
            <person name="Endo T."/>
            <person name="Hotta K."/>
            <person name="Inaba K."/>
        </authorList>
    </citation>
    <scope>NUCLEOTIDE SEQUENCE [LARGE SCALE GENOMIC DNA]</scope>
    <source>
        <strain evidence="6">wild type</strain>
    </source>
</reference>
<dbReference type="Pfam" id="PF00094">
    <property type="entry name" value="VWD"/>
    <property type="match status" value="1"/>
</dbReference>
<evidence type="ECO:0000256" key="1">
    <source>
        <dbReference type="ARBA" id="ARBA00023157"/>
    </source>
</evidence>
<sequence length="813" mass="91410">MTCNVTTPSDCVDKYYPFTVMKTDAVKTNNGCCPHYCDCPDICKDEFDSVEHDKNEKWSHPKSNCWDRICLVDKTKAINQGCPYIENRTVCVEPQECDVCYHKIDTKDSCGCTERVCEKDPCPRPPCDDECKHIVDTGERDSCDCPVLECKLKECPKHSVTCDDPEMDVYSWMNYDVDKCCKQYDCRCNYSRCEEPNCGPNQVAVRNVTTQKCCCPEYDCLEEPPNEDYCLFGSIKKKIGEKWINKDNVCEMMQCTYENARSKKTKIDIWDRYTCASTTNRRIARATTCVNYETPYWATTKEGCCRESVCPCVCELYGDPHYKTFDGLKYDFQGKCNYVLMKEHRYNETEIIVDNELCRFWRAANKDLSCLKTLIVLHKGNNYTFTFGQKFVYNGVETEVLSAWEGDDVRVEVSGYKELELKIISLGISAIYKTEVWHQALTLKIPYEAYEGKMTGLCGVCNNDQSDDLTSKLHKLHNVADQADIDKFAETWIKSSKYIDDSQCFPVEPDCPAEPVYPDCPTTMPDLECINCENRCHLSHPKCNACEDDPCDVLTDEPAFEACRVSVDADSYVPQCQYDVSLLSNTTDVKCDPCNSPSVAQFASKCQQVGKCVKWREALDCPVTDCPFNQEFRECDKNALKYRSCDNLTVWDDGMNVDGCFCPEGMVRKSAKSKECIPAQCCFACPEPPTCESGERKTQGEDECGCPIYYCETGAGTAEGCVPVAAKASGIVKMSKTFKICLSVAQFDTQLCSGMCSSGSTLGKDGETSCTTSSCKATEIESIPVSLMCGDGSTIESEIEKHIACSCESQPCQ</sequence>
<dbReference type="HOGENOM" id="CLU_347117_0_0_1"/>
<organism evidence="6 7">
    <name type="scientific">Ciona intestinalis</name>
    <name type="common">Transparent sea squirt</name>
    <name type="synonym">Ascidia intestinalis</name>
    <dbReference type="NCBI Taxonomy" id="7719"/>
    <lineage>
        <taxon>Eukaryota</taxon>
        <taxon>Metazoa</taxon>
        <taxon>Chordata</taxon>
        <taxon>Tunicata</taxon>
        <taxon>Ascidiacea</taxon>
        <taxon>Phlebobranchia</taxon>
        <taxon>Cionidae</taxon>
        <taxon>Ciona</taxon>
    </lineage>
</organism>
<dbReference type="PROSITE" id="PS51233">
    <property type="entry name" value="VWFD"/>
    <property type="match status" value="1"/>
</dbReference>
<proteinExistence type="predicted"/>
<evidence type="ECO:0008006" key="8">
    <source>
        <dbReference type="Google" id="ProtNLM"/>
    </source>
</evidence>
<feature type="domain" description="VWFD" evidence="5">
    <location>
        <begin position="312"/>
        <end position="505"/>
    </location>
</feature>
<dbReference type="InterPro" id="IPR050780">
    <property type="entry name" value="Mucin_vWF_Thrombospondin_sf"/>
</dbReference>
<keyword evidence="7" id="KW-1185">Reference proteome</keyword>
<comment type="caution">
    <text evidence="3">Lacks conserved residue(s) required for the propagation of feature annotation.</text>
</comment>
<keyword evidence="1" id="KW-1015">Disulfide bond</keyword>
<dbReference type="EMBL" id="EAAA01001000">
    <property type="status" value="NOT_ANNOTATED_CDS"/>
    <property type="molecule type" value="Genomic_DNA"/>
</dbReference>